<dbReference type="InterPro" id="IPR014718">
    <property type="entry name" value="GH-type_carb-bd"/>
</dbReference>
<dbReference type="Gene3D" id="2.70.98.10">
    <property type="match status" value="1"/>
</dbReference>
<gene>
    <name evidence="1" type="ORF">HNQ40_001157</name>
</gene>
<proteinExistence type="predicted"/>
<sequence length="305" mass="33557">MFQTQVIESGPLRIEVVPELGGKIISIRDQRNGYEWLWSADREAALFANDPNDAFEDSMMTGIDECIPTVAPCEVGGSPLADHGEAWSKPWEVLPQDPGGPERIAMRVELCAGALVFSRSLQVEGDTVLLDYALQNPTDAEVPVLWCIHPLFTLTPRTRLRIPRLAGCLGEVEAAVGMPLEDGQEVAFPDLSPGLSFDGASFPEGSCTKLFYPLDAQRGQTVEASMEEPGVGVLTMAFEAGEWLNTLGIWLDRGGWQGYQHLAIEPTNAPYGRLSDAIAHAPRDDVFLQPQEEKRWQLRLRVEAN</sequence>
<dbReference type="GO" id="GO:0005975">
    <property type="term" value="P:carbohydrate metabolic process"/>
    <property type="evidence" value="ECO:0007669"/>
    <property type="project" value="InterPro"/>
</dbReference>
<evidence type="ECO:0000313" key="1">
    <source>
        <dbReference type="EMBL" id="MBB6429351.1"/>
    </source>
</evidence>
<accession>A0A7X0H752</accession>
<dbReference type="Proteomes" id="UP000541810">
    <property type="component" value="Unassembled WGS sequence"/>
</dbReference>
<dbReference type="RefSeq" id="WP_184676935.1">
    <property type="nucleotide sequence ID" value="NZ_JACHGY010000001.1"/>
</dbReference>
<dbReference type="GO" id="GO:0030246">
    <property type="term" value="F:carbohydrate binding"/>
    <property type="evidence" value="ECO:0007669"/>
    <property type="project" value="InterPro"/>
</dbReference>
<protein>
    <submittedName>
        <fullName evidence="1">Galactose mutarotase-like enzyme</fullName>
    </submittedName>
</protein>
<reference evidence="1 2" key="1">
    <citation type="submission" date="2020-08" db="EMBL/GenBank/DDBJ databases">
        <title>Genomic Encyclopedia of Type Strains, Phase IV (KMG-IV): sequencing the most valuable type-strain genomes for metagenomic binning, comparative biology and taxonomic classification.</title>
        <authorList>
            <person name="Goeker M."/>
        </authorList>
    </citation>
    <scope>NUCLEOTIDE SEQUENCE [LARGE SCALE GENOMIC DNA]</scope>
    <source>
        <strain evidence="1 2">DSM 103725</strain>
    </source>
</reference>
<dbReference type="InterPro" id="IPR011013">
    <property type="entry name" value="Gal_mutarotase_sf_dom"/>
</dbReference>
<dbReference type="SUPFAM" id="SSF74650">
    <property type="entry name" value="Galactose mutarotase-like"/>
    <property type="match status" value="1"/>
</dbReference>
<dbReference type="GO" id="GO:0003824">
    <property type="term" value="F:catalytic activity"/>
    <property type="evidence" value="ECO:0007669"/>
    <property type="project" value="InterPro"/>
</dbReference>
<name>A0A7X0H752_9BACT</name>
<comment type="caution">
    <text evidence="1">The sequence shown here is derived from an EMBL/GenBank/DDBJ whole genome shotgun (WGS) entry which is preliminary data.</text>
</comment>
<dbReference type="EMBL" id="JACHGY010000001">
    <property type="protein sequence ID" value="MBB6429351.1"/>
    <property type="molecule type" value="Genomic_DNA"/>
</dbReference>
<evidence type="ECO:0000313" key="2">
    <source>
        <dbReference type="Proteomes" id="UP000541810"/>
    </source>
</evidence>
<organism evidence="1 2">
    <name type="scientific">Algisphaera agarilytica</name>
    <dbReference type="NCBI Taxonomy" id="1385975"/>
    <lineage>
        <taxon>Bacteria</taxon>
        <taxon>Pseudomonadati</taxon>
        <taxon>Planctomycetota</taxon>
        <taxon>Phycisphaerae</taxon>
        <taxon>Phycisphaerales</taxon>
        <taxon>Phycisphaeraceae</taxon>
        <taxon>Algisphaera</taxon>
    </lineage>
</organism>
<dbReference type="AlphaFoldDB" id="A0A7X0H752"/>
<keyword evidence="2" id="KW-1185">Reference proteome</keyword>